<dbReference type="EMBL" id="JBHLUB010000002">
    <property type="protein sequence ID" value="MFC0581224.1"/>
    <property type="molecule type" value="Genomic_DNA"/>
</dbReference>
<dbReference type="Proteomes" id="UP001589862">
    <property type="component" value="Unassembled WGS sequence"/>
</dbReference>
<dbReference type="SUPFAM" id="SSF140931">
    <property type="entry name" value="Fic-like"/>
    <property type="match status" value="1"/>
</dbReference>
<evidence type="ECO:0000259" key="1">
    <source>
        <dbReference type="PROSITE" id="PS51459"/>
    </source>
</evidence>
<dbReference type="PROSITE" id="PS51459">
    <property type="entry name" value="FIDO"/>
    <property type="match status" value="1"/>
</dbReference>
<comment type="caution">
    <text evidence="2">The sequence shown here is derived from an EMBL/GenBank/DDBJ whole genome shotgun (WGS) entry which is preliminary data.</text>
</comment>
<accession>A0ABV6P7W5</accession>
<dbReference type="PANTHER" id="PTHR13504">
    <property type="entry name" value="FIDO DOMAIN-CONTAINING PROTEIN DDB_G0283145"/>
    <property type="match status" value="1"/>
</dbReference>
<keyword evidence="3" id="KW-1185">Reference proteome</keyword>
<protein>
    <submittedName>
        <fullName evidence="2">Fic family protein</fullName>
    </submittedName>
</protein>
<feature type="domain" description="Fido" evidence="1">
    <location>
        <begin position="101"/>
        <end position="249"/>
    </location>
</feature>
<dbReference type="InterPro" id="IPR036597">
    <property type="entry name" value="Fido-like_dom_sf"/>
</dbReference>
<dbReference type="Gene3D" id="1.10.3290.10">
    <property type="entry name" value="Fido-like domain"/>
    <property type="match status" value="1"/>
</dbReference>
<dbReference type="RefSeq" id="WP_377457914.1">
    <property type="nucleotide sequence ID" value="NZ_JBHLUB010000002.1"/>
</dbReference>
<proteinExistence type="predicted"/>
<name>A0ABV6P7W5_9MICC</name>
<dbReference type="Pfam" id="PF13784">
    <property type="entry name" value="Fic_N"/>
    <property type="match status" value="1"/>
</dbReference>
<gene>
    <name evidence="2" type="ORF">ACFFFR_02315</name>
</gene>
<dbReference type="InterPro" id="IPR003812">
    <property type="entry name" value="Fido"/>
</dbReference>
<dbReference type="InterPro" id="IPR040198">
    <property type="entry name" value="Fido_containing"/>
</dbReference>
<organism evidence="2 3">
    <name type="scientific">Micrococcoides hystricis</name>
    <dbReference type="NCBI Taxonomy" id="1572761"/>
    <lineage>
        <taxon>Bacteria</taxon>
        <taxon>Bacillati</taxon>
        <taxon>Actinomycetota</taxon>
        <taxon>Actinomycetes</taxon>
        <taxon>Micrococcales</taxon>
        <taxon>Micrococcaceae</taxon>
        <taxon>Micrococcoides</taxon>
    </lineage>
</organism>
<reference evidence="2 3" key="1">
    <citation type="submission" date="2024-09" db="EMBL/GenBank/DDBJ databases">
        <authorList>
            <person name="Sun Q."/>
            <person name="Mori K."/>
        </authorList>
    </citation>
    <scope>NUCLEOTIDE SEQUENCE [LARGE SCALE GENOMIC DNA]</scope>
    <source>
        <strain evidence="2 3">NCAIM B.02604</strain>
    </source>
</reference>
<dbReference type="PANTHER" id="PTHR13504:SF38">
    <property type="entry name" value="FIDO DOMAIN-CONTAINING PROTEIN"/>
    <property type="match status" value="1"/>
</dbReference>
<evidence type="ECO:0000313" key="2">
    <source>
        <dbReference type="EMBL" id="MFC0581224.1"/>
    </source>
</evidence>
<dbReference type="InterPro" id="IPR025758">
    <property type="entry name" value="Fic/DOC_N"/>
</dbReference>
<evidence type="ECO:0000313" key="3">
    <source>
        <dbReference type="Proteomes" id="UP001589862"/>
    </source>
</evidence>
<sequence>MTVPPLIRNAVPQLESATLARAETAASELARFDAQLGERVKNFAPVLLRSEAASSSQIENLTASARNIFSADLGLNRGRNAKDIAANTRAMEAALQLASKIDETSIRTMHQVLLEDHPEHTPGSWRQEPVWIGRSASSPVGADYVAPAHERIPDLIDDLTAFAARTDLPVLVSVALAHAQFETIHPFSDGNGRAGRAFAQAMLRNRGVTQNVSIPVSAGLLAEVDGYYAALTEYRAGDPTPIVEAFAQATLDAIENTRQLVAEIDAIRVSWEDRLTVRRNSNAWRLLDIITEQPVLTAAKTAELLGSKMPNVYPPLKALVDAGILQSKHEHNMGPFWRSDEVLHAIDRFAERAGRRTTAR</sequence>
<dbReference type="Pfam" id="PF02661">
    <property type="entry name" value="Fic"/>
    <property type="match status" value="1"/>
</dbReference>